<dbReference type="EMBL" id="JAOPHQ010000876">
    <property type="protein sequence ID" value="KAK0152965.1"/>
    <property type="molecule type" value="Genomic_DNA"/>
</dbReference>
<organism evidence="2 3">
    <name type="scientific">Merluccius polli</name>
    <name type="common">Benguela hake</name>
    <name type="synonym">Merluccius cadenati</name>
    <dbReference type="NCBI Taxonomy" id="89951"/>
    <lineage>
        <taxon>Eukaryota</taxon>
        <taxon>Metazoa</taxon>
        <taxon>Chordata</taxon>
        <taxon>Craniata</taxon>
        <taxon>Vertebrata</taxon>
        <taxon>Euteleostomi</taxon>
        <taxon>Actinopterygii</taxon>
        <taxon>Neopterygii</taxon>
        <taxon>Teleostei</taxon>
        <taxon>Neoteleostei</taxon>
        <taxon>Acanthomorphata</taxon>
        <taxon>Zeiogadaria</taxon>
        <taxon>Gadariae</taxon>
        <taxon>Gadiformes</taxon>
        <taxon>Gadoidei</taxon>
        <taxon>Merlucciidae</taxon>
        <taxon>Merluccius</taxon>
    </lineage>
</organism>
<evidence type="ECO:0000313" key="2">
    <source>
        <dbReference type="EMBL" id="KAK0152965.1"/>
    </source>
</evidence>
<reference evidence="2" key="1">
    <citation type="journal article" date="2023" name="Front. Mar. Sci.">
        <title>A new Merluccius polli reference genome to investigate the effects of global change in West African waters.</title>
        <authorList>
            <person name="Mateo J.L."/>
            <person name="Blanco-Fernandez C."/>
            <person name="Garcia-Vazquez E."/>
            <person name="Machado-Schiaffino G."/>
        </authorList>
    </citation>
    <scope>NUCLEOTIDE SEQUENCE</scope>
    <source>
        <strain evidence="2">C29</strain>
        <tissue evidence="2">Fin</tissue>
    </source>
</reference>
<sequence>MTMLDVQIEEHFIDFIQVNDQTGKGLTEALLAKLETLGLDINDCRGQGYDNGANMKGLRQGVQAHVLHLNPRAYFMPCGCQSLNLVLGDMAKSCPKAMTFFGIAQRVYATFAGSPNRWEILRNRVPYLTLKPLSETRWECRVESVKAICYQTSDIVDALLEVGAESKDPKTKSEANSLANETQDFELILSTVIWYDVLFAVNTVSKTLQSSDMQLDVALAQLDGLIDFIEKYRDNGFVSAKVAATDIALGMDIEPVLKSARRIKRKQDIYQNEYIPDAEQVYVTDYFLVIVDQALTALRTRFTEMQKFGQTFGFVFDVKKLRDMEEGELRRRCAGLSDALNTTEYQDVNTQDLFQELRILREMIPKEADTALKTLRFLKRIEGTFPNCEVALRLVLTVPVTVASGERSFSKLKLIKTYLRSTMSQDRLCRLALLSIEKDVTCRLRYDDLIAEFVAKKARKVKF</sequence>
<keyword evidence="3" id="KW-1185">Reference proteome</keyword>
<protein>
    <submittedName>
        <fullName evidence="2">Zinc finger MYM-type protein 1</fullName>
    </submittedName>
</protein>
<dbReference type="InterPro" id="IPR008906">
    <property type="entry name" value="HATC_C_dom"/>
</dbReference>
<proteinExistence type="predicted"/>
<dbReference type="SUPFAM" id="SSF53098">
    <property type="entry name" value="Ribonuclease H-like"/>
    <property type="match status" value="1"/>
</dbReference>
<dbReference type="PANTHER" id="PTHR45749">
    <property type="match status" value="1"/>
</dbReference>
<name>A0AA47N6W3_MERPO</name>
<evidence type="ECO:0000313" key="3">
    <source>
        <dbReference type="Proteomes" id="UP001174136"/>
    </source>
</evidence>
<feature type="domain" description="HAT C-terminal dimerisation" evidence="1">
    <location>
        <begin position="367"/>
        <end position="439"/>
    </location>
</feature>
<dbReference type="Proteomes" id="UP001174136">
    <property type="component" value="Unassembled WGS sequence"/>
</dbReference>
<dbReference type="AlphaFoldDB" id="A0AA47N6W3"/>
<dbReference type="InterPro" id="IPR012337">
    <property type="entry name" value="RNaseH-like_sf"/>
</dbReference>
<dbReference type="GO" id="GO:0046983">
    <property type="term" value="F:protein dimerization activity"/>
    <property type="evidence" value="ECO:0007669"/>
    <property type="project" value="InterPro"/>
</dbReference>
<evidence type="ECO:0000259" key="1">
    <source>
        <dbReference type="Pfam" id="PF05699"/>
    </source>
</evidence>
<gene>
    <name evidence="2" type="primary">ZMYM1_157</name>
    <name evidence="2" type="ORF">N1851_005370</name>
</gene>
<comment type="caution">
    <text evidence="2">The sequence shown here is derived from an EMBL/GenBank/DDBJ whole genome shotgun (WGS) entry which is preliminary data.</text>
</comment>
<dbReference type="PANTHER" id="PTHR45749:SF35">
    <property type="entry name" value="AC-LIKE TRANSPOSASE-RELATED"/>
    <property type="match status" value="1"/>
</dbReference>
<dbReference type="Pfam" id="PF05699">
    <property type="entry name" value="Dimer_Tnp_hAT"/>
    <property type="match status" value="1"/>
</dbReference>
<accession>A0AA47N6W3</accession>